<evidence type="ECO:0000313" key="1">
    <source>
        <dbReference type="EMBL" id="NIJ55260.1"/>
    </source>
</evidence>
<protein>
    <submittedName>
        <fullName evidence="1">Uncharacterized protein</fullName>
    </submittedName>
</protein>
<comment type="caution">
    <text evidence="1">The sequence shown here is derived from an EMBL/GenBank/DDBJ whole genome shotgun (WGS) entry which is preliminary data.</text>
</comment>
<accession>A0ABX0UTY6</accession>
<name>A0ABX0UTY6_9BACT</name>
<dbReference type="Proteomes" id="UP001179181">
    <property type="component" value="Unassembled WGS sequence"/>
</dbReference>
<sequence length="89" mass="10236">MIINSSARDGQNPMSEAEAQMLRLQHEVVSDFFKRDGSEEIVNSLNTMIEAFLFTENMEDVAPEMRVHIANNLRVVTLITKLGQTRIRW</sequence>
<dbReference type="EMBL" id="JAASQJ010000005">
    <property type="protein sequence ID" value="NIJ55260.1"/>
    <property type="molecule type" value="Genomic_DNA"/>
</dbReference>
<evidence type="ECO:0000313" key="2">
    <source>
        <dbReference type="Proteomes" id="UP001179181"/>
    </source>
</evidence>
<reference evidence="1 2" key="1">
    <citation type="submission" date="2020-03" db="EMBL/GenBank/DDBJ databases">
        <title>Genomic Encyclopedia of Type Strains, Phase IV (KMG-IV): sequencing the most valuable type-strain genomes for metagenomic binning, comparative biology and taxonomic classification.</title>
        <authorList>
            <person name="Goeker M."/>
        </authorList>
    </citation>
    <scope>NUCLEOTIDE SEQUENCE [LARGE SCALE GENOMIC DNA]</scope>
    <source>
        <strain evidence="1 2">DSM 102865</strain>
    </source>
</reference>
<proteinExistence type="predicted"/>
<keyword evidence="2" id="KW-1185">Reference proteome</keyword>
<gene>
    <name evidence="1" type="ORF">FHS68_004449</name>
</gene>
<organism evidence="1 2">
    <name type="scientific">Dyadobacter arcticus</name>
    <dbReference type="NCBI Taxonomy" id="1078754"/>
    <lineage>
        <taxon>Bacteria</taxon>
        <taxon>Pseudomonadati</taxon>
        <taxon>Bacteroidota</taxon>
        <taxon>Cytophagia</taxon>
        <taxon>Cytophagales</taxon>
        <taxon>Spirosomataceae</taxon>
        <taxon>Dyadobacter</taxon>
    </lineage>
</organism>
<dbReference type="RefSeq" id="WP_167274828.1">
    <property type="nucleotide sequence ID" value="NZ_JAASQJ010000005.1"/>
</dbReference>